<sequence>MRVLLSAYACAPHRGSELGVGWGWATALAAAGHETHVLTRLRRRADIEQEMERAPRSGLHFHYHDLPSALNRALRLFGKGVGGRMRYVLWQITARRRLRTILAANRFDAAHHVTFAQFWSPCALTEAARLGVPVIWGPVGGGEREPAAFWPGLGPRAAAWEAARALLHRFSPWLPWARRAAALCRVAVAATPETAERLRRLGARHVIVRSQVALEPDRLALLGRLADTPRRETRLVYLGDLLPHKGVHLALDALARLPGDWRFDIIGDGPSRAWLERRAARLGIAGKILFHGRLSQDEAWRLMAGGRALLFPALHDSGGFAAAEAMAAGLPLVCLALGGPGMMAAGGGGIAVPAPSPAVAVEGLARALRPLIDDVRYGEALSRQARNEACARFSWAAAVDTVYAAAGLTEGAR</sequence>
<dbReference type="PANTHER" id="PTHR12526:SF510">
    <property type="entry name" value="D-INOSITOL 3-PHOSPHATE GLYCOSYLTRANSFERASE"/>
    <property type="match status" value="1"/>
</dbReference>
<comment type="caution">
    <text evidence="5">The sequence shown here is derived from an EMBL/GenBank/DDBJ whole genome shotgun (WGS) entry which is preliminary data.</text>
</comment>
<proteinExistence type="predicted"/>
<dbReference type="PANTHER" id="PTHR12526">
    <property type="entry name" value="GLYCOSYLTRANSFERASE"/>
    <property type="match status" value="1"/>
</dbReference>
<dbReference type="EMBL" id="QYUL01000006">
    <property type="protein sequence ID" value="RJF76841.1"/>
    <property type="molecule type" value="Genomic_DNA"/>
</dbReference>
<dbReference type="Gene3D" id="3.40.50.2000">
    <property type="entry name" value="Glycogen Phosphorylase B"/>
    <property type="match status" value="2"/>
</dbReference>
<name>A0A418VL39_9PROT</name>
<dbReference type="Pfam" id="PF00534">
    <property type="entry name" value="Glycos_transf_1"/>
    <property type="match status" value="1"/>
</dbReference>
<dbReference type="SUPFAM" id="SSF53756">
    <property type="entry name" value="UDP-Glycosyltransferase/glycogen phosphorylase"/>
    <property type="match status" value="1"/>
</dbReference>
<gene>
    <name evidence="5" type="ORF">D3877_28580</name>
</gene>
<organism evidence="5 6">
    <name type="scientific">Azospirillum cavernae</name>
    <dbReference type="NCBI Taxonomy" id="2320860"/>
    <lineage>
        <taxon>Bacteria</taxon>
        <taxon>Pseudomonadati</taxon>
        <taxon>Pseudomonadota</taxon>
        <taxon>Alphaproteobacteria</taxon>
        <taxon>Rhodospirillales</taxon>
        <taxon>Azospirillaceae</taxon>
        <taxon>Azospirillum</taxon>
    </lineage>
</organism>
<dbReference type="GO" id="GO:0016757">
    <property type="term" value="F:glycosyltransferase activity"/>
    <property type="evidence" value="ECO:0007669"/>
    <property type="project" value="UniProtKB-KW"/>
</dbReference>
<keyword evidence="1" id="KW-0328">Glycosyltransferase</keyword>
<reference evidence="5 6" key="1">
    <citation type="submission" date="2018-09" db="EMBL/GenBank/DDBJ databases">
        <authorList>
            <person name="Zhu H."/>
        </authorList>
    </citation>
    <scope>NUCLEOTIDE SEQUENCE [LARGE SCALE GENOMIC DNA]</scope>
    <source>
        <strain evidence="5 6">K2W22B-5</strain>
    </source>
</reference>
<dbReference type="AlphaFoldDB" id="A0A418VL39"/>
<dbReference type="RefSeq" id="WP_119834193.1">
    <property type="nucleotide sequence ID" value="NZ_QYUL01000006.1"/>
</dbReference>
<accession>A0A418VL39</accession>
<keyword evidence="2 5" id="KW-0808">Transferase</keyword>
<dbReference type="InterPro" id="IPR001296">
    <property type="entry name" value="Glyco_trans_1"/>
</dbReference>
<dbReference type="InterPro" id="IPR028098">
    <property type="entry name" value="Glyco_trans_4-like_N"/>
</dbReference>
<feature type="domain" description="Glycosyltransferase subfamily 4-like N-terminal" evidence="4">
    <location>
        <begin position="25"/>
        <end position="204"/>
    </location>
</feature>
<evidence type="ECO:0000256" key="2">
    <source>
        <dbReference type="ARBA" id="ARBA00022679"/>
    </source>
</evidence>
<dbReference type="Proteomes" id="UP000283458">
    <property type="component" value="Unassembled WGS sequence"/>
</dbReference>
<evidence type="ECO:0000259" key="4">
    <source>
        <dbReference type="Pfam" id="PF13439"/>
    </source>
</evidence>
<evidence type="ECO:0000313" key="5">
    <source>
        <dbReference type="EMBL" id="RJF76841.1"/>
    </source>
</evidence>
<evidence type="ECO:0000313" key="6">
    <source>
        <dbReference type="Proteomes" id="UP000283458"/>
    </source>
</evidence>
<keyword evidence="6" id="KW-1185">Reference proteome</keyword>
<dbReference type="OrthoDB" id="9790710at2"/>
<evidence type="ECO:0000256" key="1">
    <source>
        <dbReference type="ARBA" id="ARBA00022676"/>
    </source>
</evidence>
<evidence type="ECO:0000259" key="3">
    <source>
        <dbReference type="Pfam" id="PF00534"/>
    </source>
</evidence>
<dbReference type="CDD" id="cd03801">
    <property type="entry name" value="GT4_PimA-like"/>
    <property type="match status" value="1"/>
</dbReference>
<protein>
    <submittedName>
        <fullName evidence="5">Glycosyltransferase</fullName>
    </submittedName>
</protein>
<dbReference type="Pfam" id="PF13439">
    <property type="entry name" value="Glyco_transf_4"/>
    <property type="match status" value="1"/>
</dbReference>
<feature type="domain" description="Glycosyl transferase family 1" evidence="3">
    <location>
        <begin position="231"/>
        <end position="369"/>
    </location>
</feature>